<reference evidence="1 2" key="1">
    <citation type="submission" date="2024-02" db="EMBL/GenBank/DDBJ databases">
        <title>Deinococcus carri NBRC 110142.</title>
        <authorList>
            <person name="Ichikawa N."/>
            <person name="Katano-Makiyama Y."/>
            <person name="Hidaka K."/>
        </authorList>
    </citation>
    <scope>NUCLEOTIDE SEQUENCE [LARGE SCALE GENOMIC DNA]</scope>
    <source>
        <strain evidence="1 2">NBRC 110142</strain>
    </source>
</reference>
<comment type="caution">
    <text evidence="1">The sequence shown here is derived from an EMBL/GenBank/DDBJ whole genome shotgun (WGS) entry which is preliminary data.</text>
</comment>
<evidence type="ECO:0000313" key="2">
    <source>
        <dbReference type="Proteomes" id="UP001401887"/>
    </source>
</evidence>
<gene>
    <name evidence="1" type="ORF">Dcar01_00303</name>
</gene>
<proteinExistence type="predicted"/>
<sequence>MSERITLDADFLRRALGFGREGDPADVVVTPGALPTDFPITLPEWAGMQVLGGIRSVAPRWTFYYRRSAPELSPEYLMWRVFLDVPLPLVQVMWELTQSLLRQGWRPSQMHRQAIVEAVREQWEGVHPKQGRTLTLAAREAEGVTQVWLGVQDRDPRQLDHLQGLNVNTAEDSLALPTLLAPVGARVDWQGGGDVRQEAALVTGSEFPALLTQFAAQLEGQEGPILHRHVAGNRAEVLVQGREGPVLLTLELAPAGVQVHLLKIAGGGEARA</sequence>
<dbReference type="EMBL" id="BAABRP010000001">
    <property type="protein sequence ID" value="GAA5511592.1"/>
    <property type="molecule type" value="Genomic_DNA"/>
</dbReference>
<organism evidence="1 2">
    <name type="scientific">Deinococcus carri</name>
    <dbReference type="NCBI Taxonomy" id="1211323"/>
    <lineage>
        <taxon>Bacteria</taxon>
        <taxon>Thermotogati</taxon>
        <taxon>Deinococcota</taxon>
        <taxon>Deinococci</taxon>
        <taxon>Deinococcales</taxon>
        <taxon>Deinococcaceae</taxon>
        <taxon>Deinococcus</taxon>
    </lineage>
</organism>
<accession>A0ABP9W2L4</accession>
<protein>
    <submittedName>
        <fullName evidence="1">Uncharacterized protein</fullName>
    </submittedName>
</protein>
<evidence type="ECO:0000313" key="1">
    <source>
        <dbReference type="EMBL" id="GAA5511592.1"/>
    </source>
</evidence>
<dbReference type="Proteomes" id="UP001401887">
    <property type="component" value="Unassembled WGS sequence"/>
</dbReference>
<keyword evidence="2" id="KW-1185">Reference proteome</keyword>
<name>A0ABP9W2L4_9DEIO</name>
<dbReference type="RefSeq" id="WP_345459822.1">
    <property type="nucleotide sequence ID" value="NZ_BAABRP010000001.1"/>
</dbReference>